<feature type="compositionally biased region" description="Basic and acidic residues" evidence="1">
    <location>
        <begin position="168"/>
        <end position="180"/>
    </location>
</feature>
<gene>
    <name evidence="2" type="ORF">IZO911_LOCUS7435</name>
    <name evidence="3" type="ORF">KXQ929_LOCUS30816</name>
</gene>
<organism evidence="2 4">
    <name type="scientific">Adineta steineri</name>
    <dbReference type="NCBI Taxonomy" id="433720"/>
    <lineage>
        <taxon>Eukaryota</taxon>
        <taxon>Metazoa</taxon>
        <taxon>Spiralia</taxon>
        <taxon>Gnathifera</taxon>
        <taxon>Rotifera</taxon>
        <taxon>Eurotatoria</taxon>
        <taxon>Bdelloidea</taxon>
        <taxon>Adinetida</taxon>
        <taxon>Adinetidae</taxon>
        <taxon>Adineta</taxon>
    </lineage>
</organism>
<name>A0A813TMW8_9BILA</name>
<dbReference type="Pfam" id="PF09619">
    <property type="entry name" value="YscW"/>
    <property type="match status" value="1"/>
</dbReference>
<feature type="region of interest" description="Disordered" evidence="1">
    <location>
        <begin position="200"/>
        <end position="245"/>
    </location>
</feature>
<sequence length="271" mass="30416">MTSQTISGKVSSSAASKHVFEGNEVLKVSIVDASLADAPSIQLGNQNITIQQGQSFPIPFEFSYDKSRARGDGNGVLVEARITDKNYRLIFINDTRTQAVDNVTVDVIQYSIMDNEADWVYVEKQNELIDELEVISIGTESEENIPIENKPSYAAALLKNIQPNDQQQHQRIESPVEPKKFKSMSKPNGRENLLVSYIESKPGSQYRNPRDKAGKNKVHNGQLQSTSPPRSNDNSMKTDCSFSNPKLSNLIEHTRNMRQQCSTVTWKDCDY</sequence>
<dbReference type="EMBL" id="CAJOBB010003417">
    <property type="protein sequence ID" value="CAF4039376.1"/>
    <property type="molecule type" value="Genomic_DNA"/>
</dbReference>
<evidence type="ECO:0000313" key="2">
    <source>
        <dbReference type="EMBL" id="CAF0810514.1"/>
    </source>
</evidence>
<feature type="compositionally biased region" description="Polar residues" evidence="1">
    <location>
        <begin position="219"/>
        <end position="245"/>
    </location>
</feature>
<dbReference type="EMBL" id="CAJNOE010000048">
    <property type="protein sequence ID" value="CAF0810514.1"/>
    <property type="molecule type" value="Genomic_DNA"/>
</dbReference>
<dbReference type="InterPro" id="IPR039366">
    <property type="entry name" value="Pilotin"/>
</dbReference>
<protein>
    <submittedName>
        <fullName evidence="2">Uncharacterized protein</fullName>
    </submittedName>
</protein>
<evidence type="ECO:0000313" key="4">
    <source>
        <dbReference type="Proteomes" id="UP000663860"/>
    </source>
</evidence>
<dbReference type="Proteomes" id="UP000663868">
    <property type="component" value="Unassembled WGS sequence"/>
</dbReference>
<dbReference type="AlphaFoldDB" id="A0A813TMW8"/>
<reference evidence="2" key="1">
    <citation type="submission" date="2021-02" db="EMBL/GenBank/DDBJ databases">
        <authorList>
            <person name="Nowell W R."/>
        </authorList>
    </citation>
    <scope>NUCLEOTIDE SEQUENCE</scope>
</reference>
<dbReference type="Proteomes" id="UP000663860">
    <property type="component" value="Unassembled WGS sequence"/>
</dbReference>
<evidence type="ECO:0000256" key="1">
    <source>
        <dbReference type="SAM" id="MobiDB-lite"/>
    </source>
</evidence>
<feature type="region of interest" description="Disordered" evidence="1">
    <location>
        <begin position="164"/>
        <end position="187"/>
    </location>
</feature>
<proteinExistence type="predicted"/>
<comment type="caution">
    <text evidence="2">The sequence shown here is derived from an EMBL/GenBank/DDBJ whole genome shotgun (WGS) entry which is preliminary data.</text>
</comment>
<accession>A0A813TMW8</accession>
<evidence type="ECO:0000313" key="3">
    <source>
        <dbReference type="EMBL" id="CAF4039376.1"/>
    </source>
</evidence>